<feature type="transmembrane region" description="Helical" evidence="5">
    <location>
        <begin position="486"/>
        <end position="505"/>
    </location>
</feature>
<dbReference type="Pfam" id="PF00083">
    <property type="entry name" value="Sugar_tr"/>
    <property type="match status" value="1"/>
</dbReference>
<evidence type="ECO:0000256" key="3">
    <source>
        <dbReference type="ARBA" id="ARBA00022989"/>
    </source>
</evidence>
<feature type="transmembrane region" description="Helical" evidence="5">
    <location>
        <begin position="517"/>
        <end position="536"/>
    </location>
</feature>
<reference evidence="7 8" key="1">
    <citation type="journal article" date="2024" name="BMC Genomics">
        <title>Genome assembly of redclaw crayfish (Cherax quadricarinatus) provides insights into its immune adaptation and hypoxia tolerance.</title>
        <authorList>
            <person name="Liu Z."/>
            <person name="Zheng J."/>
            <person name="Li H."/>
            <person name="Fang K."/>
            <person name="Wang S."/>
            <person name="He J."/>
            <person name="Zhou D."/>
            <person name="Weng S."/>
            <person name="Chi M."/>
            <person name="Gu Z."/>
            <person name="He J."/>
            <person name="Li F."/>
            <person name="Wang M."/>
        </authorList>
    </citation>
    <scope>NUCLEOTIDE SEQUENCE [LARGE SCALE GENOMIC DNA]</scope>
    <source>
        <strain evidence="7">ZL_2023a</strain>
    </source>
</reference>
<keyword evidence="8" id="KW-1185">Reference proteome</keyword>
<organism evidence="7 8">
    <name type="scientific">Cherax quadricarinatus</name>
    <name type="common">Australian red claw crayfish</name>
    <dbReference type="NCBI Taxonomy" id="27406"/>
    <lineage>
        <taxon>Eukaryota</taxon>
        <taxon>Metazoa</taxon>
        <taxon>Ecdysozoa</taxon>
        <taxon>Arthropoda</taxon>
        <taxon>Crustacea</taxon>
        <taxon>Multicrustacea</taxon>
        <taxon>Malacostraca</taxon>
        <taxon>Eumalacostraca</taxon>
        <taxon>Eucarida</taxon>
        <taxon>Decapoda</taxon>
        <taxon>Pleocyemata</taxon>
        <taxon>Astacidea</taxon>
        <taxon>Parastacoidea</taxon>
        <taxon>Parastacidae</taxon>
        <taxon>Cherax</taxon>
    </lineage>
</organism>
<dbReference type="EMBL" id="JARKIK010000002">
    <property type="protein sequence ID" value="KAK8753557.1"/>
    <property type="molecule type" value="Genomic_DNA"/>
</dbReference>
<keyword evidence="3 5" id="KW-1133">Transmembrane helix</keyword>
<evidence type="ECO:0000256" key="1">
    <source>
        <dbReference type="ARBA" id="ARBA00004141"/>
    </source>
</evidence>
<protein>
    <recommendedName>
        <fullName evidence="6">Major facilitator superfamily (MFS) profile domain-containing protein</fullName>
    </recommendedName>
</protein>
<accession>A0AAW0YA97</accession>
<gene>
    <name evidence="7" type="ORF">OTU49_000229</name>
</gene>
<evidence type="ECO:0000256" key="4">
    <source>
        <dbReference type="ARBA" id="ARBA00023136"/>
    </source>
</evidence>
<keyword evidence="4 5" id="KW-0472">Membrane</keyword>
<dbReference type="Gene3D" id="1.20.1250.20">
    <property type="entry name" value="MFS general substrate transporter like domains"/>
    <property type="match status" value="1"/>
</dbReference>
<dbReference type="SUPFAM" id="SSF103473">
    <property type="entry name" value="MFS general substrate transporter"/>
    <property type="match status" value="1"/>
</dbReference>
<dbReference type="InterPro" id="IPR036259">
    <property type="entry name" value="MFS_trans_sf"/>
</dbReference>
<feature type="transmembrane region" description="Helical" evidence="5">
    <location>
        <begin position="322"/>
        <end position="342"/>
    </location>
</feature>
<dbReference type="InterPro" id="IPR005828">
    <property type="entry name" value="MFS_sugar_transport-like"/>
</dbReference>
<comment type="caution">
    <text evidence="7">The sequence shown here is derived from an EMBL/GenBank/DDBJ whole genome shotgun (WGS) entry which is preliminary data.</text>
</comment>
<dbReference type="AlphaFoldDB" id="A0AAW0YA97"/>
<sequence length="566" mass="65278">MMEKREDSEDSSKFGFLKNDAFKNDSFKNELYAVNQFLNESKNDAPEVSFINDDTINDPLKFDLVKEDPKQNTFIQAELDGEKVEYNTFEKLLELVGTTGRWNYLVFFMCASVSFFSPLQSLSYQFLGRTPQHWCQVKPLMDANWTQSQILSLAIPFSNVTGQYESCDMYDYNYSHAAVLGYEQSIRDPDRLLLQVDTYEDHKKTVPCRARYFNSTYSSTVTQWDLVCERRPLYSTTFSASHSIRFISSVFQGHLLDTFGRRRCVVVCACLFTVCGFLAAVAPTLQLYLALRVLISIFDNYVYIGCYILGLEVYSRKQRSMMGNLFAVPWAVGYMVLPGIAYLVYDWYWLQAALTLPAIFMFSYFWLLPESPRWLVMNGRFKQALKILTDGARMNGNILPSDSLLLHAMNNIHNRNIRETEEGRKHSVSSVMCLVKMKHFFIRMWSLVHTVKMARITTIIFFCWFTASTTYYGISLNSVNLSTNEYIYMFLCGAMELPSYFLLWPAVSYCGRRNTNILLYLVSAISILFIPLLQVITPQGYGGMVGSFCCFWRVLPRSCSTNNLFA</sequence>
<dbReference type="InterPro" id="IPR020846">
    <property type="entry name" value="MFS_dom"/>
</dbReference>
<name>A0AAW0YA97_CHEQU</name>
<evidence type="ECO:0000256" key="2">
    <source>
        <dbReference type="ARBA" id="ARBA00022692"/>
    </source>
</evidence>
<keyword evidence="2 5" id="KW-0812">Transmembrane</keyword>
<feature type="domain" description="Major facilitator superfamily (MFS) profile" evidence="6">
    <location>
        <begin position="176"/>
        <end position="566"/>
    </location>
</feature>
<evidence type="ECO:0000256" key="5">
    <source>
        <dbReference type="SAM" id="Phobius"/>
    </source>
</evidence>
<feature type="transmembrane region" description="Helical" evidence="5">
    <location>
        <begin position="264"/>
        <end position="283"/>
    </location>
</feature>
<comment type="subcellular location">
    <subcellularLocation>
        <location evidence="1">Membrane</location>
        <topology evidence="1">Multi-pass membrane protein</topology>
    </subcellularLocation>
</comment>
<feature type="transmembrane region" description="Helical" evidence="5">
    <location>
        <begin position="289"/>
        <end position="310"/>
    </location>
</feature>
<dbReference type="PROSITE" id="PS50850">
    <property type="entry name" value="MFS"/>
    <property type="match status" value="1"/>
</dbReference>
<dbReference type="GO" id="GO:0016020">
    <property type="term" value="C:membrane"/>
    <property type="evidence" value="ECO:0007669"/>
    <property type="project" value="UniProtKB-SubCell"/>
</dbReference>
<proteinExistence type="predicted"/>
<evidence type="ECO:0000313" key="8">
    <source>
        <dbReference type="Proteomes" id="UP001445076"/>
    </source>
</evidence>
<feature type="transmembrane region" description="Helical" evidence="5">
    <location>
        <begin position="348"/>
        <end position="367"/>
    </location>
</feature>
<evidence type="ECO:0000313" key="7">
    <source>
        <dbReference type="EMBL" id="KAK8753557.1"/>
    </source>
</evidence>
<dbReference type="GO" id="GO:0022857">
    <property type="term" value="F:transmembrane transporter activity"/>
    <property type="evidence" value="ECO:0007669"/>
    <property type="project" value="InterPro"/>
</dbReference>
<dbReference type="PANTHER" id="PTHR24064">
    <property type="entry name" value="SOLUTE CARRIER FAMILY 22 MEMBER"/>
    <property type="match status" value="1"/>
</dbReference>
<evidence type="ECO:0000259" key="6">
    <source>
        <dbReference type="PROSITE" id="PS50850"/>
    </source>
</evidence>
<feature type="transmembrane region" description="Helical" evidence="5">
    <location>
        <begin position="453"/>
        <end position="474"/>
    </location>
</feature>
<dbReference type="Proteomes" id="UP001445076">
    <property type="component" value="Unassembled WGS sequence"/>
</dbReference>